<dbReference type="EMBL" id="JAQQXQ010000002">
    <property type="protein sequence ID" value="MDC8753837.1"/>
    <property type="molecule type" value="Genomic_DNA"/>
</dbReference>
<dbReference type="Pfam" id="PF13463">
    <property type="entry name" value="HTH_27"/>
    <property type="match status" value="1"/>
</dbReference>
<dbReference type="GO" id="GO:0003677">
    <property type="term" value="F:DNA binding"/>
    <property type="evidence" value="ECO:0007669"/>
    <property type="project" value="UniProtKB-KW"/>
</dbReference>
<evidence type="ECO:0000256" key="1">
    <source>
        <dbReference type="SAM" id="MobiDB-lite"/>
    </source>
</evidence>
<dbReference type="SUPFAM" id="SSF46785">
    <property type="entry name" value="Winged helix' DNA-binding domain"/>
    <property type="match status" value="1"/>
</dbReference>
<dbReference type="Gene3D" id="1.10.10.10">
    <property type="entry name" value="Winged helix-like DNA-binding domain superfamily/Winged helix DNA-binding domain"/>
    <property type="match status" value="1"/>
</dbReference>
<evidence type="ECO:0000313" key="3">
    <source>
        <dbReference type="EMBL" id="MDC8753837.1"/>
    </source>
</evidence>
<organism evidence="3 4">
    <name type="scientific">Erythrobacter fulvus</name>
    <dbReference type="NCBI Taxonomy" id="2987523"/>
    <lineage>
        <taxon>Bacteria</taxon>
        <taxon>Pseudomonadati</taxon>
        <taxon>Pseudomonadota</taxon>
        <taxon>Alphaproteobacteria</taxon>
        <taxon>Sphingomonadales</taxon>
        <taxon>Erythrobacteraceae</taxon>
        <taxon>Erythrobacter/Porphyrobacter group</taxon>
        <taxon>Erythrobacter</taxon>
    </lineage>
</organism>
<proteinExistence type="predicted"/>
<gene>
    <name evidence="3" type="ORF">OIK40_04180</name>
</gene>
<keyword evidence="4" id="KW-1185">Reference proteome</keyword>
<protein>
    <submittedName>
        <fullName evidence="3">Winged helix DNA-binding protein</fullName>
    </submittedName>
</protein>
<evidence type="ECO:0000259" key="2">
    <source>
        <dbReference type="Pfam" id="PF13463"/>
    </source>
</evidence>
<accession>A0ABT5JQK9</accession>
<evidence type="ECO:0000313" key="4">
    <source>
        <dbReference type="Proteomes" id="UP001216558"/>
    </source>
</evidence>
<dbReference type="RefSeq" id="WP_273676462.1">
    <property type="nucleotide sequence ID" value="NZ_JAQQXQ010000002.1"/>
</dbReference>
<feature type="region of interest" description="Disordered" evidence="1">
    <location>
        <begin position="43"/>
        <end position="86"/>
    </location>
</feature>
<name>A0ABT5JQK9_9SPHN</name>
<dbReference type="InterPro" id="IPR000835">
    <property type="entry name" value="HTH_MarR-typ"/>
</dbReference>
<comment type="caution">
    <text evidence="3">The sequence shown here is derived from an EMBL/GenBank/DDBJ whole genome shotgun (WGS) entry which is preliminary data.</text>
</comment>
<dbReference type="Proteomes" id="UP001216558">
    <property type="component" value="Unassembled WGS sequence"/>
</dbReference>
<keyword evidence="3" id="KW-0238">DNA-binding</keyword>
<reference evidence="3 4" key="1">
    <citation type="submission" date="2022-10" db="EMBL/GenBank/DDBJ databases">
        <title>Erythrobacter sp. sf7 Genome sequencing.</title>
        <authorList>
            <person name="Park S."/>
        </authorList>
    </citation>
    <scope>NUCLEOTIDE SEQUENCE [LARGE SCALE GENOMIC DNA]</scope>
    <source>
        <strain evidence="4">sf7</strain>
    </source>
</reference>
<feature type="compositionally biased region" description="Basic and acidic residues" evidence="1">
    <location>
        <begin position="48"/>
        <end position="65"/>
    </location>
</feature>
<sequence length="199" mass="21364">MLLALPVYITSVPALVRKSAATGRLKDGFTHQKSLPKGVFMSIQSDKSNSDARSQEVDDQSRSQEFDPATSAAQSPTIVSAPDTRTPASLGDLAASLLAARREVDEIFEHEGFAASPAWDIILQAFQAQSREAPVTVTEACRKAPSGPTTALRWIGALEEMQLLERVGDQNDGGMTVIKLTPKGQPKSEQALQVYLKAA</sequence>
<dbReference type="InterPro" id="IPR036388">
    <property type="entry name" value="WH-like_DNA-bd_sf"/>
</dbReference>
<feature type="domain" description="HTH marR-type" evidence="2">
    <location>
        <begin position="141"/>
        <end position="184"/>
    </location>
</feature>
<dbReference type="InterPro" id="IPR036390">
    <property type="entry name" value="WH_DNA-bd_sf"/>
</dbReference>